<evidence type="ECO:0000256" key="1">
    <source>
        <dbReference type="SAM" id="Coils"/>
    </source>
</evidence>
<organism evidence="3 4">
    <name type="scientific">Paramuricea clavata</name>
    <name type="common">Red gorgonian</name>
    <name type="synonym">Violescent sea-whip</name>
    <dbReference type="NCBI Taxonomy" id="317549"/>
    <lineage>
        <taxon>Eukaryota</taxon>
        <taxon>Metazoa</taxon>
        <taxon>Cnidaria</taxon>
        <taxon>Anthozoa</taxon>
        <taxon>Octocorallia</taxon>
        <taxon>Malacalcyonacea</taxon>
        <taxon>Plexauridae</taxon>
        <taxon>Paramuricea</taxon>
    </lineage>
</organism>
<protein>
    <submittedName>
        <fullName evidence="3">Uncharacterized protein</fullName>
    </submittedName>
</protein>
<feature type="region of interest" description="Disordered" evidence="2">
    <location>
        <begin position="109"/>
        <end position="158"/>
    </location>
</feature>
<evidence type="ECO:0000313" key="4">
    <source>
        <dbReference type="Proteomes" id="UP001152795"/>
    </source>
</evidence>
<dbReference type="AlphaFoldDB" id="A0A6S7GDH9"/>
<keyword evidence="1" id="KW-0175">Coiled coil</keyword>
<evidence type="ECO:0000256" key="2">
    <source>
        <dbReference type="SAM" id="MobiDB-lite"/>
    </source>
</evidence>
<name>A0A6S7GDH9_PARCT</name>
<feature type="compositionally biased region" description="Polar residues" evidence="2">
    <location>
        <begin position="29"/>
        <end position="47"/>
    </location>
</feature>
<reference evidence="3" key="1">
    <citation type="submission" date="2020-04" db="EMBL/GenBank/DDBJ databases">
        <authorList>
            <person name="Alioto T."/>
            <person name="Alioto T."/>
            <person name="Gomez Garrido J."/>
        </authorList>
    </citation>
    <scope>NUCLEOTIDE SEQUENCE</scope>
    <source>
        <strain evidence="3">A484AB</strain>
    </source>
</reference>
<feature type="compositionally biased region" description="Polar residues" evidence="2">
    <location>
        <begin position="58"/>
        <end position="86"/>
    </location>
</feature>
<sequence>MRRSRNGTYEPPDYDKAYFEYYSNSVGTSDRNFNSESSISKNVSRYNKGSHRSAIDPMSTQSNIGNSSIIQPPSQQTRWSSETMTSNEKEHYKRALNEIYDAVKLRTQRLDTESGSDSDTHSEEKQSSQNASSSPKTGSEGEPLKARRNQPRKKRLSETELQEIYQELRGISQKLKDETRELQTWEKELQEREALLNDHENIAVTQQENVSETLEDEVQRRCTIIDQ</sequence>
<gene>
    <name evidence="3" type="ORF">PACLA_8A024358</name>
</gene>
<dbReference type="Proteomes" id="UP001152795">
    <property type="component" value="Unassembled WGS sequence"/>
</dbReference>
<evidence type="ECO:0000313" key="3">
    <source>
        <dbReference type="EMBL" id="CAB3991464.1"/>
    </source>
</evidence>
<feature type="compositionally biased region" description="Polar residues" evidence="2">
    <location>
        <begin position="127"/>
        <end position="137"/>
    </location>
</feature>
<keyword evidence="4" id="KW-1185">Reference proteome</keyword>
<proteinExistence type="predicted"/>
<feature type="region of interest" description="Disordered" evidence="2">
    <location>
        <begin position="29"/>
        <end position="89"/>
    </location>
</feature>
<feature type="compositionally biased region" description="Basic and acidic residues" evidence="2">
    <location>
        <begin position="109"/>
        <end position="126"/>
    </location>
</feature>
<feature type="non-terminal residue" evidence="3">
    <location>
        <position position="1"/>
    </location>
</feature>
<comment type="caution">
    <text evidence="3">The sequence shown here is derived from an EMBL/GenBank/DDBJ whole genome shotgun (WGS) entry which is preliminary data.</text>
</comment>
<dbReference type="EMBL" id="CACRXK020001855">
    <property type="protein sequence ID" value="CAB3991464.1"/>
    <property type="molecule type" value="Genomic_DNA"/>
</dbReference>
<feature type="compositionally biased region" description="Basic residues" evidence="2">
    <location>
        <begin position="146"/>
        <end position="155"/>
    </location>
</feature>
<accession>A0A6S7GDH9</accession>
<feature type="coiled-coil region" evidence="1">
    <location>
        <begin position="161"/>
        <end position="202"/>
    </location>
</feature>